<evidence type="ECO:0000313" key="1">
    <source>
        <dbReference type="EMBL" id="QNU66719.1"/>
    </source>
</evidence>
<protein>
    <submittedName>
        <fullName evidence="1">Uncharacterized protein</fullName>
    </submittedName>
</protein>
<keyword evidence="2" id="KW-1185">Reference proteome</keyword>
<reference evidence="1 2" key="1">
    <citation type="submission" date="2020-09" db="EMBL/GenBank/DDBJ databases">
        <title>Characterization and genome sequencing of Ruminiclostridium sp. nov. MA18.</title>
        <authorList>
            <person name="Rettenmaier R."/>
            <person name="Kowollik M.-L."/>
            <person name="Liebl W."/>
            <person name="Zverlov V."/>
        </authorList>
    </citation>
    <scope>NUCLEOTIDE SEQUENCE [LARGE SCALE GENOMIC DNA]</scope>
    <source>
        <strain evidence="1 2">MA18</strain>
    </source>
</reference>
<accession>A0A4V6ENZ9</accession>
<evidence type="ECO:0000313" key="2">
    <source>
        <dbReference type="Proteomes" id="UP000306409"/>
    </source>
</evidence>
<dbReference type="RefSeq" id="WP_137697483.1">
    <property type="nucleotide sequence ID" value="NZ_CP061336.1"/>
</dbReference>
<gene>
    <name evidence="1" type="ORF">EHE19_018060</name>
</gene>
<dbReference type="KEGG" id="rher:EHE19_018060"/>
<sequence>MSSSMVRSLALGEVAGIAALIALIPGAGWSVGAAIAGTIAGDWAAGQTYPPCVIQMQWSAIAGVKPGVNFYTLPQIVGFDYSDF</sequence>
<dbReference type="AlphaFoldDB" id="A0A4V6ENZ9"/>
<proteinExistence type="predicted"/>
<dbReference type="Proteomes" id="UP000306409">
    <property type="component" value="Chromosome"/>
</dbReference>
<organism evidence="1 2">
    <name type="scientific">Ruminiclostridium herbifermentans</name>
    <dbReference type="NCBI Taxonomy" id="2488810"/>
    <lineage>
        <taxon>Bacteria</taxon>
        <taxon>Bacillati</taxon>
        <taxon>Bacillota</taxon>
        <taxon>Clostridia</taxon>
        <taxon>Eubacteriales</taxon>
        <taxon>Oscillospiraceae</taxon>
        <taxon>Ruminiclostridium</taxon>
    </lineage>
</organism>
<name>A0A4V6ENZ9_9FIRM</name>
<dbReference type="EMBL" id="CP061336">
    <property type="protein sequence ID" value="QNU66719.1"/>
    <property type="molecule type" value="Genomic_DNA"/>
</dbReference>